<protein>
    <submittedName>
        <fullName evidence="1">Uncharacterized protein</fullName>
    </submittedName>
</protein>
<dbReference type="EMBL" id="KI280810">
    <property type="protein sequence ID" value="ESA16736.1"/>
    <property type="molecule type" value="Genomic_DNA"/>
</dbReference>
<reference evidence="1" key="1">
    <citation type="submission" date="2013-07" db="EMBL/GenBank/DDBJ databases">
        <title>The genome of an arbuscular mycorrhizal fungus provides insights into the evolution of the oldest plant symbiosis.</title>
        <authorList>
            <consortium name="DOE Joint Genome Institute"/>
            <person name="Tisserant E."/>
            <person name="Malbreil M."/>
            <person name="Kuo A."/>
            <person name="Kohler A."/>
            <person name="Symeonidi A."/>
            <person name="Balestrini R."/>
            <person name="Charron P."/>
            <person name="Duensing N."/>
            <person name="Frei-dit-Frey N."/>
            <person name="Gianinazzi-Pearson V."/>
            <person name="Gilbert B."/>
            <person name="Handa Y."/>
            <person name="Hijri M."/>
            <person name="Kaul R."/>
            <person name="Kawaguchi M."/>
            <person name="Krajinski F."/>
            <person name="Lammers P."/>
            <person name="Lapierre D."/>
            <person name="Masclaux F.G."/>
            <person name="Murat C."/>
            <person name="Morin E."/>
            <person name="Ndikumana S."/>
            <person name="Pagni M."/>
            <person name="Petitpierre D."/>
            <person name="Requena N."/>
            <person name="Rosikiewicz P."/>
            <person name="Riley R."/>
            <person name="Saito K."/>
            <person name="San Clemente H."/>
            <person name="Shapiro H."/>
            <person name="van Tuinen D."/>
            <person name="Becard G."/>
            <person name="Bonfante P."/>
            <person name="Paszkowski U."/>
            <person name="Shachar-Hill Y."/>
            <person name="Young J.P."/>
            <person name="Sanders I.R."/>
            <person name="Henrissat B."/>
            <person name="Rensing S.A."/>
            <person name="Grigoriev I.V."/>
            <person name="Corradi N."/>
            <person name="Roux C."/>
            <person name="Martin F."/>
        </authorList>
    </citation>
    <scope>NUCLEOTIDE SEQUENCE</scope>
    <source>
        <strain evidence="1">DAOM 197198</strain>
    </source>
</reference>
<dbReference type="AlphaFoldDB" id="U9UM90"/>
<name>U9UM90_RHIID</name>
<accession>U9UM90</accession>
<organism evidence="1">
    <name type="scientific">Rhizophagus irregularis (strain DAOM 181602 / DAOM 197198 / MUCL 43194)</name>
    <name type="common">Arbuscular mycorrhizal fungus</name>
    <name type="synonym">Glomus intraradices</name>
    <dbReference type="NCBI Taxonomy" id="747089"/>
    <lineage>
        <taxon>Eukaryota</taxon>
        <taxon>Fungi</taxon>
        <taxon>Fungi incertae sedis</taxon>
        <taxon>Mucoromycota</taxon>
        <taxon>Glomeromycotina</taxon>
        <taxon>Glomeromycetes</taxon>
        <taxon>Glomerales</taxon>
        <taxon>Glomeraceae</taxon>
        <taxon>Rhizophagus</taxon>
    </lineage>
</organism>
<sequence length="160" mass="18587">MKLYEGGLKFKRNQCKNCYVGYLDFENEIQDYEAFAIQCQHKMNSLPNLSTPNKLKFIKLSDTQYKDKKSFYAAEIVNSNFEKTQFTVHKLNCNNSTNITINHAFIYPPMPSKSKWDVNEICEFKSPKDDKWYLEKITNFDLVASILSVEITNAKGINEG</sequence>
<evidence type="ECO:0000313" key="1">
    <source>
        <dbReference type="EMBL" id="ESA16736.1"/>
    </source>
</evidence>
<proteinExistence type="predicted"/>
<gene>
    <name evidence="1" type="ORF">GLOINDRAFT_22521</name>
</gene>
<dbReference type="HOGENOM" id="CLU_1653058_0_0_1"/>